<dbReference type="Pfam" id="PF12698">
    <property type="entry name" value="ABC2_membrane_3"/>
    <property type="match status" value="2"/>
</dbReference>
<keyword evidence="4 10" id="KW-0067">ATP-binding</keyword>
<evidence type="ECO:0000256" key="2">
    <source>
        <dbReference type="ARBA" id="ARBA00022692"/>
    </source>
</evidence>
<dbReference type="Gene3D" id="3.40.50.300">
    <property type="entry name" value="P-loop containing nucleotide triphosphate hydrolases"/>
    <property type="match status" value="2"/>
</dbReference>
<dbReference type="GO" id="GO:0016887">
    <property type="term" value="F:ATP hydrolysis activity"/>
    <property type="evidence" value="ECO:0007669"/>
    <property type="project" value="InterPro"/>
</dbReference>
<evidence type="ECO:0000256" key="6">
    <source>
        <dbReference type="ARBA" id="ARBA00023136"/>
    </source>
</evidence>
<keyword evidence="3" id="KW-0547">Nucleotide-binding</keyword>
<keyword evidence="6 8" id="KW-0472">Membrane</keyword>
<dbReference type="InterPro" id="IPR027417">
    <property type="entry name" value="P-loop_NTPase"/>
</dbReference>
<accession>C6LSK3</accession>
<dbReference type="GO" id="GO:0016020">
    <property type="term" value="C:membrane"/>
    <property type="evidence" value="ECO:0007669"/>
    <property type="project" value="UniProtKB-SubCell"/>
</dbReference>
<feature type="transmembrane region" description="Helical" evidence="8">
    <location>
        <begin position="1737"/>
        <end position="1755"/>
    </location>
</feature>
<sequence length="2199" mass="242726">MSYGHAKLKRNLKTMFAYEGISLKRDPVILTVVLLTPALMALVLYWLLFYVLNANLIASEVALPAYLPLERLNTSLEQTRSNASYASSVLFYYTPATERTERLAFDIINSLVTYNKGLLAKRKIKDTAGFYASLTEAHYPALYKVFDTPEDMKQYFSLPIFHSTNCSYEDYNATTLEDLIAQHAALNCTGTMVLTPDAHVRYNVTRDYVQQHPAESFQPALFALDFSELDTVGNVTIYYNSTLFSQLKDPLTKYLAKDFYSTTGTVFYLAVQRATYLDSIYEDSRIYQEPYLSLYDLPLLTPVPVPERIIPQVYPSQSGTFITMLSVIALSVISTTFAARDRGKGHATLRLLGLSEGTYWLVRWMTTMGMSFLSSVILVITCYCSHILPLAGFTLGFLFLLAFLLTLHVTGFSLFLSALLGRNGIIMPLVASLLIGILCGAVVTATFRLTYNTGSVFDTTIMPSPITWILSLLLPSFTIQNIFDFMILVLHDSLRGRSVSIDSSVRRNPTSLLACGMECYTDPVYANSVYLGNLIGAKQGKLDSSTTELVIKTYTVPSAATFCIILAIQCVVYTLVAVALGYSISEPMYRGVNLFKVLHQAVRYKKARKKRIKALASLSTSHDIEAKAADVPSGVSVACQNLQVTYGYGRRKLVAVDQFTFIARKGSILALLGTNGAGKSSVMAVFAGEKAPAKTSEPVLVNDYDIRSDYEVLLARSHIGKCPQHNQNVFESFTVLDNMYLCALHRGALDTHTLMHYDKSKSADDIMVDPSLPDAPNDDIQEHFVSSNNRLKLFSDYASKLNLESSALRKRAEALSGGMRRRLSLFNATIGLSDGVVFMDEVSTGLDPLTCKSLHDYIRYVAVQQRNTIILTTHNMADVEALADSIVLMKHGLTVAKGTVDEICSVLNCYNITLYAASVSSSQPGPTIAHPCFPQQCKEVSQKISAQLAKLMPELDCSSVELVMNSRTLYILRLSGKATSYLPCISQHMDDLLGHFDAIASFSIETATLDDAFVEFAADKDATEYSSSAPVVLYKSNAKHLYPRVTYSTVSNRVTIDRVREEDSKHLSAPNSSSWRGAIAGLLRMLILERRMLKLGFLPSIVLFLAAAIAVVAISKGLIVSLNTFADSSMQTFLEKQKVETLMECISCCDPLYRNAVVSGLIAAGQYDLAQNDTYIDGAVFLSCAATRPSACFSDATDSFYVPSSCQSFLMLYGWDVMIPRTRSMGTDALWPYFTNNEVPYYLIASNEPLFETVLQSAPYGTLDELTTYIASSPACLEFLETCTNGCDVAAALLGSTSSKSYNATLCQEMCNEIGYGNTSITGSNSSQQHGYATTSYVGVCSALKVYSGVVLDRSLQLEDLFLENLRLQKESPVLDYVNLQQSILHSSIAGGNRAYYLHLAHEKYAQQSPFIFFNWTDDSLVTYGILPDTAGGEYSYNSMEAQVRLPYKLSPNLDRYSSEIAGLYPNDSRFMQLANVTEHTGNEYIQMRGYRSQSDFTALLSTALPDRYALEPVNAYTSIVSLILHMRFEQQRAKFIDNSTGYALRAQSMPLFSSSVQAMPYVADTNLNFLGIQIISSISFILLPPVFMAPILYVSISILQEKESRMTNMLKLHTISKELQVFTIIIYYLVVSLLSVILAVVTGLLLNISSFKETWGYMASMLLGLSYSSAVTGAWIARALRDPKVAAFVACCFILICFMVSIFLMDTNPICIVITPLYFLVFLQKGTILTSLSRSWLDFMVGFFITTTQLILVLNKSWYGYTDSISESPIAGANTAPEELTLSTSATSHATRTSLNNAGDRPVPTQSTSRTSQTDTQHLDLYEGHPMDPGTALETLLQACGTDEIKLHVANLSHHYGKQHVLRQVGLDIRNGEISGLVGLSGSGKTTLINCLANIVVPDTGTAILHHTTGETDLLSAGGAPSSSKISAPLSLIPQDDLLYPGLTVMDHIRLFAPLYGHKHYGIYVNGLLTTLSLFAHRHKRIRELSGGMRRRVSLIMALLGCRHILCLDEFTTGLSINIKRAVWQSVLAVINDMRLSVILTSHDMHELEFFCMNVSILHKGNMIYAGETRNLGHDSKDNVKKHFTPASQCVIQLRCTEEEAPRLLYLLFQQFEDGVRGTSISKNERSKVDGNESVLVRVHIALTSSSSLTDVLSVLCTSMSSYKWLIGFSKLEDSFLHMISTSAAGAPAVKQVCSTEQ</sequence>
<feature type="transmembrane region" description="Helical" evidence="8">
    <location>
        <begin position="1655"/>
        <end position="1677"/>
    </location>
</feature>
<feature type="transmembrane region" description="Helical" evidence="8">
    <location>
        <begin position="1686"/>
        <end position="1705"/>
    </location>
</feature>
<dbReference type="PANTHER" id="PTHR19229">
    <property type="entry name" value="ATP-BINDING CASSETTE TRANSPORTER SUBFAMILY A ABCA"/>
    <property type="match status" value="1"/>
</dbReference>
<feature type="transmembrane region" description="Helical" evidence="8">
    <location>
        <begin position="1620"/>
        <end position="1649"/>
    </location>
</feature>
<reference evidence="10 11" key="1">
    <citation type="journal article" date="2009" name="PLoS Pathog.">
        <title>Draft genome sequencing of giardia intestinalis assemblage B isolate GS: is human giardiasis caused by two different species?</title>
        <authorList>
            <person name="Franzen O."/>
            <person name="Jerlstrom-Hultqvist J."/>
            <person name="Castro E."/>
            <person name="Sherwood E."/>
            <person name="Ankarklev J."/>
            <person name="Reiner D.S."/>
            <person name="Palm D."/>
            <person name="Andersson J.O."/>
            <person name="Andersson B."/>
            <person name="Svard S.G."/>
        </authorList>
    </citation>
    <scope>NUCLEOTIDE SEQUENCE [LARGE SCALE GENOMIC DNA]</scope>
    <source>
        <strain evidence="11">ATCC 50581 / GS clone H7</strain>
    </source>
</reference>
<keyword evidence="5 8" id="KW-1133">Transmembrane helix</keyword>
<evidence type="ECO:0000259" key="9">
    <source>
        <dbReference type="PROSITE" id="PS50893"/>
    </source>
</evidence>
<comment type="caution">
    <text evidence="10">The sequence shown here is derived from an EMBL/GenBank/DDBJ whole genome shotgun (WGS) entry which is preliminary data.</text>
</comment>
<dbReference type="InterPro" id="IPR013525">
    <property type="entry name" value="ABC2_TM"/>
</dbReference>
<dbReference type="InterPro" id="IPR003593">
    <property type="entry name" value="AAA+_ATPase"/>
</dbReference>
<feature type="region of interest" description="Disordered" evidence="7">
    <location>
        <begin position="1792"/>
        <end position="1816"/>
    </location>
</feature>
<dbReference type="Proteomes" id="UP000002488">
    <property type="component" value="Unassembled WGS sequence"/>
</dbReference>
<proteinExistence type="predicted"/>
<feature type="transmembrane region" description="Helical" evidence="8">
    <location>
        <begin position="1575"/>
        <end position="1600"/>
    </location>
</feature>
<dbReference type="PANTHER" id="PTHR19229:SF250">
    <property type="entry name" value="ABC TRANSPORTER DOMAIN-CONTAINING PROTEIN-RELATED"/>
    <property type="match status" value="1"/>
</dbReference>
<dbReference type="InterPro" id="IPR017871">
    <property type="entry name" value="ABC_transporter-like_CS"/>
</dbReference>
<dbReference type="OrthoDB" id="10255969at2759"/>
<evidence type="ECO:0000256" key="3">
    <source>
        <dbReference type="ARBA" id="ARBA00022741"/>
    </source>
</evidence>
<evidence type="ECO:0000313" key="10">
    <source>
        <dbReference type="EMBL" id="EET01007.1"/>
    </source>
</evidence>
<feature type="transmembrane region" description="Helical" evidence="8">
    <location>
        <begin position="467"/>
        <end position="490"/>
    </location>
</feature>
<evidence type="ECO:0000256" key="8">
    <source>
        <dbReference type="SAM" id="Phobius"/>
    </source>
</evidence>
<name>C6LSK3_GIAIB</name>
<feature type="transmembrane region" description="Helical" evidence="8">
    <location>
        <begin position="360"/>
        <end position="388"/>
    </location>
</feature>
<dbReference type="SMART" id="SM00382">
    <property type="entry name" value="AAA"/>
    <property type="match status" value="2"/>
</dbReference>
<keyword evidence="2 8" id="KW-0812">Transmembrane</keyword>
<comment type="subcellular location">
    <subcellularLocation>
        <location evidence="1">Membrane</location>
        <topology evidence="1">Multi-pass membrane protein</topology>
    </subcellularLocation>
</comment>
<organism evidence="10 11">
    <name type="scientific">Giardia intestinalis (strain ATCC 50581 / GS clone H7)</name>
    <name type="common">Giardia lamblia</name>
    <dbReference type="NCBI Taxonomy" id="598745"/>
    <lineage>
        <taxon>Eukaryota</taxon>
        <taxon>Metamonada</taxon>
        <taxon>Diplomonadida</taxon>
        <taxon>Hexamitidae</taxon>
        <taxon>Giardiinae</taxon>
        <taxon>Giardia</taxon>
    </lineage>
</organism>
<evidence type="ECO:0000256" key="4">
    <source>
        <dbReference type="ARBA" id="ARBA00022840"/>
    </source>
</evidence>
<dbReference type="PROSITE" id="PS00211">
    <property type="entry name" value="ABC_TRANSPORTER_1"/>
    <property type="match status" value="1"/>
</dbReference>
<dbReference type="EMBL" id="ACGJ01002196">
    <property type="protein sequence ID" value="EET01007.1"/>
    <property type="molecule type" value="Genomic_DNA"/>
</dbReference>
<dbReference type="PROSITE" id="PS50893">
    <property type="entry name" value="ABC_TRANSPORTER_2"/>
    <property type="match status" value="2"/>
</dbReference>
<dbReference type="GO" id="GO:0005524">
    <property type="term" value="F:ATP binding"/>
    <property type="evidence" value="ECO:0007669"/>
    <property type="project" value="UniProtKB-KW"/>
</dbReference>
<evidence type="ECO:0000256" key="7">
    <source>
        <dbReference type="SAM" id="MobiDB-lite"/>
    </source>
</evidence>
<dbReference type="CDD" id="cd03263">
    <property type="entry name" value="ABC_subfamily_A"/>
    <property type="match status" value="1"/>
</dbReference>
<feature type="transmembrane region" description="Helical" evidence="8">
    <location>
        <begin position="28"/>
        <end position="52"/>
    </location>
</feature>
<feature type="transmembrane region" description="Helical" evidence="8">
    <location>
        <begin position="321"/>
        <end position="339"/>
    </location>
</feature>
<dbReference type="VEuPathDB" id="GiardiaDB:GL50581_1742"/>
<feature type="compositionally biased region" description="Low complexity" evidence="7">
    <location>
        <begin position="1806"/>
        <end position="1816"/>
    </location>
</feature>
<feature type="transmembrane region" description="Helical" evidence="8">
    <location>
        <begin position="1092"/>
        <end position="1114"/>
    </location>
</feature>
<dbReference type="SUPFAM" id="SSF52540">
    <property type="entry name" value="P-loop containing nucleoside triphosphate hydrolases"/>
    <property type="match status" value="2"/>
</dbReference>
<dbReference type="Pfam" id="PF00005">
    <property type="entry name" value="ABC_tran"/>
    <property type="match status" value="2"/>
</dbReference>
<feature type="domain" description="ABC transporter" evidence="9">
    <location>
        <begin position="637"/>
        <end position="916"/>
    </location>
</feature>
<dbReference type="OMA" id="HELEFFC"/>
<gene>
    <name evidence="10" type="ORF">GL50581_1742</name>
</gene>
<evidence type="ECO:0000256" key="5">
    <source>
        <dbReference type="ARBA" id="ARBA00022989"/>
    </source>
</evidence>
<dbReference type="GO" id="GO:0140359">
    <property type="term" value="F:ABC-type transporter activity"/>
    <property type="evidence" value="ECO:0007669"/>
    <property type="project" value="InterPro"/>
</dbReference>
<feature type="transmembrane region" description="Helical" evidence="8">
    <location>
        <begin position="559"/>
        <end position="582"/>
    </location>
</feature>
<evidence type="ECO:0000256" key="1">
    <source>
        <dbReference type="ARBA" id="ARBA00004141"/>
    </source>
</evidence>
<feature type="transmembrane region" description="Helical" evidence="8">
    <location>
        <begin position="1711"/>
        <end position="1730"/>
    </location>
</feature>
<dbReference type="InterPro" id="IPR026082">
    <property type="entry name" value="ABCA"/>
</dbReference>
<evidence type="ECO:0000313" key="11">
    <source>
        <dbReference type="Proteomes" id="UP000002488"/>
    </source>
</evidence>
<feature type="transmembrane region" description="Helical" evidence="8">
    <location>
        <begin position="394"/>
        <end position="418"/>
    </location>
</feature>
<dbReference type="InterPro" id="IPR003439">
    <property type="entry name" value="ABC_transporter-like_ATP-bd"/>
</dbReference>
<feature type="transmembrane region" description="Helical" evidence="8">
    <location>
        <begin position="425"/>
        <end position="447"/>
    </location>
</feature>
<feature type="domain" description="ABC transporter" evidence="9">
    <location>
        <begin position="1848"/>
        <end position="2086"/>
    </location>
</feature>
<protein>
    <submittedName>
        <fullName evidence="10">ABC transporter, ATP-binding protein</fullName>
    </submittedName>
</protein>